<dbReference type="AlphaFoldDB" id="A0A511MVT2"/>
<keyword evidence="5 7" id="KW-1133">Transmembrane helix</keyword>
<protein>
    <submittedName>
        <fullName evidence="9">Lactose ABC transporter permease</fullName>
    </submittedName>
</protein>
<dbReference type="GO" id="GO:0005886">
    <property type="term" value="C:plasma membrane"/>
    <property type="evidence" value="ECO:0007669"/>
    <property type="project" value="UniProtKB-SubCell"/>
</dbReference>
<accession>A0A511MVT2</accession>
<feature type="transmembrane region" description="Helical" evidence="7">
    <location>
        <begin position="152"/>
        <end position="176"/>
    </location>
</feature>
<dbReference type="SUPFAM" id="SSF161098">
    <property type="entry name" value="MetI-like"/>
    <property type="match status" value="1"/>
</dbReference>
<feature type="domain" description="ABC transmembrane type-1" evidence="8">
    <location>
        <begin position="65"/>
        <end position="278"/>
    </location>
</feature>
<evidence type="ECO:0000256" key="3">
    <source>
        <dbReference type="ARBA" id="ARBA00022475"/>
    </source>
</evidence>
<proteinExistence type="inferred from homology"/>
<evidence type="ECO:0000256" key="7">
    <source>
        <dbReference type="RuleBase" id="RU363032"/>
    </source>
</evidence>
<evidence type="ECO:0000256" key="6">
    <source>
        <dbReference type="ARBA" id="ARBA00023136"/>
    </source>
</evidence>
<evidence type="ECO:0000256" key="1">
    <source>
        <dbReference type="ARBA" id="ARBA00004651"/>
    </source>
</evidence>
<feature type="transmembrane region" description="Helical" evidence="7">
    <location>
        <begin position="103"/>
        <end position="124"/>
    </location>
</feature>
<evidence type="ECO:0000313" key="10">
    <source>
        <dbReference type="Proteomes" id="UP000321306"/>
    </source>
</evidence>
<reference evidence="9 10" key="1">
    <citation type="submission" date="2019-07" db="EMBL/GenBank/DDBJ databases">
        <title>Whole genome shotgun sequence of Deinococcus cellulosilyticus NBRC 106333.</title>
        <authorList>
            <person name="Hosoyama A."/>
            <person name="Uohara A."/>
            <person name="Ohji S."/>
            <person name="Ichikawa N."/>
        </authorList>
    </citation>
    <scope>NUCLEOTIDE SEQUENCE [LARGE SCALE GENOMIC DNA]</scope>
    <source>
        <strain evidence="9 10">NBRC 106333</strain>
    </source>
</reference>
<evidence type="ECO:0000256" key="2">
    <source>
        <dbReference type="ARBA" id="ARBA00022448"/>
    </source>
</evidence>
<comment type="subcellular location">
    <subcellularLocation>
        <location evidence="1 7">Cell membrane</location>
        <topology evidence="1 7">Multi-pass membrane protein</topology>
    </subcellularLocation>
</comment>
<gene>
    <name evidence="9" type="ORF">DC3_01460</name>
</gene>
<dbReference type="PANTHER" id="PTHR30193:SF37">
    <property type="entry name" value="INNER MEMBRANE ABC TRANSPORTER PERMEASE PROTEIN YCJO"/>
    <property type="match status" value="1"/>
</dbReference>
<dbReference type="EMBL" id="BJXB01000001">
    <property type="protein sequence ID" value="GEM44511.1"/>
    <property type="molecule type" value="Genomic_DNA"/>
</dbReference>
<dbReference type="InterPro" id="IPR035906">
    <property type="entry name" value="MetI-like_sf"/>
</dbReference>
<dbReference type="Proteomes" id="UP000321306">
    <property type="component" value="Unassembled WGS sequence"/>
</dbReference>
<keyword evidence="10" id="KW-1185">Reference proteome</keyword>
<organism evidence="9 10">
    <name type="scientific">Deinococcus cellulosilyticus (strain DSM 18568 / NBRC 106333 / KACC 11606 / 5516J-15)</name>
    <dbReference type="NCBI Taxonomy" id="1223518"/>
    <lineage>
        <taxon>Bacteria</taxon>
        <taxon>Thermotogati</taxon>
        <taxon>Deinococcota</taxon>
        <taxon>Deinococci</taxon>
        <taxon>Deinococcales</taxon>
        <taxon>Deinococcaceae</taxon>
        <taxon>Deinococcus</taxon>
    </lineage>
</organism>
<dbReference type="Gene3D" id="1.10.3720.10">
    <property type="entry name" value="MetI-like"/>
    <property type="match status" value="1"/>
</dbReference>
<dbReference type="InterPro" id="IPR051393">
    <property type="entry name" value="ABC_transporter_permease"/>
</dbReference>
<dbReference type="OrthoDB" id="9785347at2"/>
<feature type="transmembrane region" description="Helical" evidence="7">
    <location>
        <begin position="255"/>
        <end position="277"/>
    </location>
</feature>
<keyword evidence="2 7" id="KW-0813">Transport</keyword>
<comment type="similarity">
    <text evidence="7">Belongs to the binding-protein-dependent transport system permease family.</text>
</comment>
<dbReference type="InterPro" id="IPR000515">
    <property type="entry name" value="MetI-like"/>
</dbReference>
<dbReference type="CDD" id="cd06261">
    <property type="entry name" value="TM_PBP2"/>
    <property type="match status" value="1"/>
</dbReference>
<feature type="transmembrane region" description="Helical" evidence="7">
    <location>
        <begin position="210"/>
        <end position="235"/>
    </location>
</feature>
<dbReference type="PANTHER" id="PTHR30193">
    <property type="entry name" value="ABC TRANSPORTER PERMEASE PROTEIN"/>
    <property type="match status" value="1"/>
</dbReference>
<dbReference type="Pfam" id="PF00528">
    <property type="entry name" value="BPD_transp_1"/>
    <property type="match status" value="1"/>
</dbReference>
<evidence type="ECO:0000313" key="9">
    <source>
        <dbReference type="EMBL" id="GEM44511.1"/>
    </source>
</evidence>
<comment type="caution">
    <text evidence="9">The sequence shown here is derived from an EMBL/GenBank/DDBJ whole genome shotgun (WGS) entry which is preliminary data.</text>
</comment>
<evidence type="ECO:0000256" key="4">
    <source>
        <dbReference type="ARBA" id="ARBA00022692"/>
    </source>
</evidence>
<keyword evidence="3" id="KW-1003">Cell membrane</keyword>
<dbReference type="RefSeq" id="WP_146881668.1">
    <property type="nucleotide sequence ID" value="NZ_BJXB01000001.1"/>
</dbReference>
<feature type="transmembrane region" description="Helical" evidence="7">
    <location>
        <begin position="69"/>
        <end position="91"/>
    </location>
</feature>
<dbReference type="GO" id="GO:0055085">
    <property type="term" value="P:transmembrane transport"/>
    <property type="evidence" value="ECO:0007669"/>
    <property type="project" value="InterPro"/>
</dbReference>
<evidence type="ECO:0000256" key="5">
    <source>
        <dbReference type="ARBA" id="ARBA00022989"/>
    </source>
</evidence>
<sequence length="287" mass="31749">MLRLRQNLVPYGFLLPYLLIFLLFWAYPLIRSLLDSFDDSRILGFGFTPANWTRLFSDPFFMTALKNTLVILAIQVPSMLALAIGLAIALNSEVLKAKGFYRFAFFAPLVVGTTAYSAIFRLIFNTQYGAVNHGLNALGLPSVDWLNQGTPALIVIMLAITWRWTGYNAIILLAGLQSISKDVYEAAAIDGASKWTTFWKITLPLMRPSILFCTVLSVFGTLQLFTESALITAGGPGNATMTLGTYLYQQGFRSFNFGYASSIAYAVAILGAFVSWIQLRLLGRDNT</sequence>
<feature type="transmembrane region" description="Helical" evidence="7">
    <location>
        <begin position="12"/>
        <end position="30"/>
    </location>
</feature>
<name>A0A511MVT2_DEIC1</name>
<dbReference type="PROSITE" id="PS50928">
    <property type="entry name" value="ABC_TM1"/>
    <property type="match status" value="1"/>
</dbReference>
<evidence type="ECO:0000259" key="8">
    <source>
        <dbReference type="PROSITE" id="PS50928"/>
    </source>
</evidence>
<keyword evidence="4 7" id="KW-0812">Transmembrane</keyword>
<keyword evidence="6 7" id="KW-0472">Membrane</keyword>